<reference evidence="2 3" key="1">
    <citation type="journal article" date="2018" name="Biotechnol. Biofuels">
        <title>Integrative visual omics of the white-rot fungus Polyporus brumalis exposes the biotechnological potential of its oxidative enzymes for delignifying raw plant biomass.</title>
        <authorList>
            <person name="Miyauchi S."/>
            <person name="Rancon A."/>
            <person name="Drula E."/>
            <person name="Hage H."/>
            <person name="Chaduli D."/>
            <person name="Favel A."/>
            <person name="Grisel S."/>
            <person name="Henrissat B."/>
            <person name="Herpoel-Gimbert I."/>
            <person name="Ruiz-Duenas F.J."/>
            <person name="Chevret D."/>
            <person name="Hainaut M."/>
            <person name="Lin J."/>
            <person name="Wang M."/>
            <person name="Pangilinan J."/>
            <person name="Lipzen A."/>
            <person name="Lesage-Meessen L."/>
            <person name="Navarro D."/>
            <person name="Riley R."/>
            <person name="Grigoriev I.V."/>
            <person name="Zhou S."/>
            <person name="Raouche S."/>
            <person name="Rosso M.N."/>
        </authorList>
    </citation>
    <scope>NUCLEOTIDE SEQUENCE [LARGE SCALE GENOMIC DNA]</scope>
    <source>
        <strain evidence="2 3">BRFM 1820</strain>
    </source>
</reference>
<proteinExistence type="predicted"/>
<dbReference type="EMBL" id="KZ857391">
    <property type="protein sequence ID" value="RDX52171.1"/>
    <property type="molecule type" value="Genomic_DNA"/>
</dbReference>
<evidence type="ECO:0000313" key="3">
    <source>
        <dbReference type="Proteomes" id="UP000256964"/>
    </source>
</evidence>
<keyword evidence="3" id="KW-1185">Reference proteome</keyword>
<accession>A0A371DI14</accession>
<sequence>MFLLRAYSGQHNGDQPPPCIFPFPPCHGPERSDPVTSVHLVLEPSPSDQHTDNRHGLLLRIVQHNWRHKRATASASTVLSTGTSISEPQTHDLTTVKIAGIALGGALGVLLLFGVVLWLLRRGTSGSRFGL</sequence>
<feature type="transmembrane region" description="Helical" evidence="1">
    <location>
        <begin position="98"/>
        <end position="120"/>
    </location>
</feature>
<evidence type="ECO:0000313" key="2">
    <source>
        <dbReference type="EMBL" id="RDX52171.1"/>
    </source>
</evidence>
<dbReference type="AlphaFoldDB" id="A0A371DI14"/>
<evidence type="ECO:0000256" key="1">
    <source>
        <dbReference type="SAM" id="Phobius"/>
    </source>
</evidence>
<keyword evidence="1" id="KW-0472">Membrane</keyword>
<name>A0A371DI14_9APHY</name>
<gene>
    <name evidence="2" type="ORF">OH76DRAFT_195627</name>
</gene>
<dbReference type="Proteomes" id="UP000256964">
    <property type="component" value="Unassembled WGS sequence"/>
</dbReference>
<protein>
    <submittedName>
        <fullName evidence="2">Uncharacterized protein</fullName>
    </submittedName>
</protein>
<keyword evidence="1" id="KW-0812">Transmembrane</keyword>
<keyword evidence="1" id="KW-1133">Transmembrane helix</keyword>
<organism evidence="2 3">
    <name type="scientific">Lentinus brumalis</name>
    <dbReference type="NCBI Taxonomy" id="2498619"/>
    <lineage>
        <taxon>Eukaryota</taxon>
        <taxon>Fungi</taxon>
        <taxon>Dikarya</taxon>
        <taxon>Basidiomycota</taxon>
        <taxon>Agaricomycotina</taxon>
        <taxon>Agaricomycetes</taxon>
        <taxon>Polyporales</taxon>
        <taxon>Polyporaceae</taxon>
        <taxon>Lentinus</taxon>
    </lineage>
</organism>